<dbReference type="AlphaFoldDB" id="A0A0H3A5S7"/>
<dbReference type="PROSITE" id="PS51007">
    <property type="entry name" value="CYTC"/>
    <property type="match status" value="1"/>
</dbReference>
<feature type="signal peptide" evidence="5">
    <location>
        <begin position="1"/>
        <end position="22"/>
    </location>
</feature>
<dbReference type="InterPro" id="IPR036909">
    <property type="entry name" value="Cyt_c-like_dom_sf"/>
</dbReference>
<keyword evidence="3 4" id="KW-0408">Iron</keyword>
<protein>
    <submittedName>
        <fullName evidence="7">Cytochrome c, class I</fullName>
    </submittedName>
</protein>
<feature type="domain" description="Cytochrome c" evidence="6">
    <location>
        <begin position="20"/>
        <end position="96"/>
    </location>
</feature>
<evidence type="ECO:0000313" key="8">
    <source>
        <dbReference type="Proteomes" id="UP000009173"/>
    </source>
</evidence>
<evidence type="ECO:0000259" key="6">
    <source>
        <dbReference type="PROSITE" id="PS51007"/>
    </source>
</evidence>
<dbReference type="Gene3D" id="1.10.760.10">
    <property type="entry name" value="Cytochrome c-like domain"/>
    <property type="match status" value="1"/>
</dbReference>
<keyword evidence="2 4" id="KW-0479">Metal-binding</keyword>
<dbReference type="KEGG" id="dvl:Dvul_0335"/>
<evidence type="ECO:0000313" key="7">
    <source>
        <dbReference type="EMBL" id="ABM27358.1"/>
    </source>
</evidence>
<dbReference type="SUPFAM" id="SSF46626">
    <property type="entry name" value="Cytochrome c"/>
    <property type="match status" value="1"/>
</dbReference>
<dbReference type="InterPro" id="IPR009056">
    <property type="entry name" value="Cyt_c-like_dom"/>
</dbReference>
<reference evidence="8" key="1">
    <citation type="journal article" date="2009" name="Environ. Microbiol.">
        <title>Contribution of mobile genetic elements to Desulfovibrio vulgaris genome plasticity.</title>
        <authorList>
            <person name="Walker C.B."/>
            <person name="Stolyar S."/>
            <person name="Chivian D."/>
            <person name="Pinel N."/>
            <person name="Gabster J.A."/>
            <person name="Dehal P.S."/>
            <person name="He Z."/>
            <person name="Yang Z.K."/>
            <person name="Yen H.C."/>
            <person name="Zhou J."/>
            <person name="Wall J.D."/>
            <person name="Hazen T.C."/>
            <person name="Arkin A.P."/>
            <person name="Stahl D.A."/>
        </authorList>
    </citation>
    <scope>NUCLEOTIDE SEQUENCE [LARGE SCALE GENOMIC DNA]</scope>
    <source>
        <strain evidence="8">DP4</strain>
    </source>
</reference>
<dbReference type="GO" id="GO:0020037">
    <property type="term" value="F:heme binding"/>
    <property type="evidence" value="ECO:0007669"/>
    <property type="project" value="InterPro"/>
</dbReference>
<dbReference type="GO" id="GO:0046872">
    <property type="term" value="F:metal ion binding"/>
    <property type="evidence" value="ECO:0007669"/>
    <property type="project" value="UniProtKB-KW"/>
</dbReference>
<dbReference type="Pfam" id="PF13442">
    <property type="entry name" value="Cytochrome_CBB3"/>
    <property type="match status" value="1"/>
</dbReference>
<keyword evidence="1 4" id="KW-0349">Heme</keyword>
<dbReference type="EMBL" id="CP000527">
    <property type="protein sequence ID" value="ABM27358.1"/>
    <property type="molecule type" value="Genomic_DNA"/>
</dbReference>
<accession>A0A0H3A5S7</accession>
<evidence type="ECO:0000256" key="3">
    <source>
        <dbReference type="ARBA" id="ARBA00023004"/>
    </source>
</evidence>
<name>A0A0H3A5S7_NITV4</name>
<evidence type="ECO:0000256" key="5">
    <source>
        <dbReference type="SAM" id="SignalP"/>
    </source>
</evidence>
<evidence type="ECO:0000256" key="2">
    <source>
        <dbReference type="ARBA" id="ARBA00022723"/>
    </source>
</evidence>
<gene>
    <name evidence="7" type="ordered locus">Dvul_0335</name>
</gene>
<evidence type="ECO:0000256" key="4">
    <source>
        <dbReference type="PROSITE-ProRule" id="PRU00433"/>
    </source>
</evidence>
<proteinExistence type="predicted"/>
<dbReference type="RefSeq" id="WP_011791548.1">
    <property type="nucleotide sequence ID" value="NC_008751.1"/>
</dbReference>
<dbReference type="Proteomes" id="UP000009173">
    <property type="component" value="Chromosome"/>
</dbReference>
<organism evidence="7 8">
    <name type="scientific">Nitratidesulfovibrio vulgaris (strain DP4)</name>
    <name type="common">Desulfovibrio vulgaris</name>
    <dbReference type="NCBI Taxonomy" id="391774"/>
    <lineage>
        <taxon>Bacteria</taxon>
        <taxon>Pseudomonadati</taxon>
        <taxon>Thermodesulfobacteriota</taxon>
        <taxon>Desulfovibrionia</taxon>
        <taxon>Desulfovibrionales</taxon>
        <taxon>Desulfovibrionaceae</taxon>
        <taxon>Nitratidesulfovibrio</taxon>
    </lineage>
</organism>
<sequence precursor="true">MRFMRLIIAASLILLAASPGMAADGKALFNAVCARCHGTDGSFKLKGKTAAQVETALEGYRQGTYGGPQKATMQQQAARLSPEDIKALAAHIATFQ</sequence>
<evidence type="ECO:0000256" key="1">
    <source>
        <dbReference type="ARBA" id="ARBA00022617"/>
    </source>
</evidence>
<feature type="chain" id="PRO_5002604031" evidence="5">
    <location>
        <begin position="23"/>
        <end position="96"/>
    </location>
</feature>
<keyword evidence="5" id="KW-0732">Signal</keyword>
<dbReference type="GO" id="GO:0009055">
    <property type="term" value="F:electron transfer activity"/>
    <property type="evidence" value="ECO:0007669"/>
    <property type="project" value="InterPro"/>
</dbReference>
<dbReference type="HOGENOM" id="CLU_128253_3_1_7"/>